<dbReference type="InterPro" id="IPR036390">
    <property type="entry name" value="WH_DNA-bd_sf"/>
</dbReference>
<dbReference type="AlphaFoldDB" id="A0A1H1HQZ4"/>
<dbReference type="Gene3D" id="1.10.10.10">
    <property type="entry name" value="Winged helix-like DNA-binding domain superfamily/Winged helix DNA-binding domain"/>
    <property type="match status" value="1"/>
</dbReference>
<dbReference type="PANTHER" id="PTHR34293">
    <property type="entry name" value="HTH-TYPE TRANSCRIPTIONAL REGULATOR TRMBL2"/>
    <property type="match status" value="1"/>
</dbReference>
<evidence type="ECO:0000313" key="2">
    <source>
        <dbReference type="EMBL" id="SDR27832.1"/>
    </source>
</evidence>
<proteinExistence type="predicted"/>
<sequence length="266" mass="29873">MSTSEEAVRSLTELGLTEYEARCFVALARIPSGTARQISEIADVPRSRVYDTIERLDRKGLVNIQQSDPREYQSVSTDLAIERIQDDYNSRINAVENALEDLESPESEQKEGTWEISRSEFVDDRVRTFLEAADESIHLVVASAEAIDRETEMYDHLRSAVERGVDVTVEVATTDEAEAFRDGVSDATVIVTDDLETNDVLYDEYPGKVLLVDGEAVVATAVKESDLPDVVHETAVWTYGRDHGFAVWMRELLDDRLEHALIDSNE</sequence>
<dbReference type="Proteomes" id="UP000198848">
    <property type="component" value="Unassembled WGS sequence"/>
</dbReference>
<dbReference type="PANTHER" id="PTHR34293:SF1">
    <property type="entry name" value="HTH-TYPE TRANSCRIPTIONAL REGULATOR TRMBL2"/>
    <property type="match status" value="1"/>
</dbReference>
<dbReference type="InterPro" id="IPR002831">
    <property type="entry name" value="Tscrpt_reg_TrmB_N"/>
</dbReference>
<keyword evidence="3" id="KW-1185">Reference proteome</keyword>
<organism evidence="2 3">
    <name type="scientific">Natronobacterium texcoconense</name>
    <dbReference type="NCBI Taxonomy" id="1095778"/>
    <lineage>
        <taxon>Archaea</taxon>
        <taxon>Methanobacteriati</taxon>
        <taxon>Methanobacteriota</taxon>
        <taxon>Stenosarchaea group</taxon>
        <taxon>Halobacteria</taxon>
        <taxon>Halobacteriales</taxon>
        <taxon>Natrialbaceae</taxon>
        <taxon>Natronobacterium</taxon>
    </lineage>
</organism>
<dbReference type="RefSeq" id="WP_090383375.1">
    <property type="nucleotide sequence ID" value="NZ_FNLC01000003.1"/>
</dbReference>
<reference evidence="3" key="1">
    <citation type="submission" date="2016-10" db="EMBL/GenBank/DDBJ databases">
        <authorList>
            <person name="Varghese N."/>
            <person name="Submissions S."/>
        </authorList>
    </citation>
    <scope>NUCLEOTIDE SEQUENCE [LARGE SCALE GENOMIC DNA]</scope>
    <source>
        <strain evidence="3">DSM 24767</strain>
    </source>
</reference>
<dbReference type="SUPFAM" id="SSF46785">
    <property type="entry name" value="Winged helix' DNA-binding domain"/>
    <property type="match status" value="1"/>
</dbReference>
<dbReference type="STRING" id="1095778.SAMN04489842_2971"/>
<feature type="domain" description="Transcription regulator TrmB N-terminal" evidence="1">
    <location>
        <begin position="11"/>
        <end position="76"/>
    </location>
</feature>
<dbReference type="OrthoDB" id="30795at2157"/>
<dbReference type="InterPro" id="IPR036388">
    <property type="entry name" value="WH-like_DNA-bd_sf"/>
</dbReference>
<evidence type="ECO:0000313" key="3">
    <source>
        <dbReference type="Proteomes" id="UP000198848"/>
    </source>
</evidence>
<name>A0A1H1HQZ4_NATTX</name>
<gene>
    <name evidence="2" type="ORF">SAMN04489842_2971</name>
</gene>
<evidence type="ECO:0000259" key="1">
    <source>
        <dbReference type="Pfam" id="PF01978"/>
    </source>
</evidence>
<dbReference type="InterPro" id="IPR051797">
    <property type="entry name" value="TrmB-like"/>
</dbReference>
<accession>A0A1H1HQZ4</accession>
<dbReference type="Pfam" id="PF01978">
    <property type="entry name" value="TrmB"/>
    <property type="match status" value="1"/>
</dbReference>
<dbReference type="EMBL" id="FNLC01000003">
    <property type="protein sequence ID" value="SDR27832.1"/>
    <property type="molecule type" value="Genomic_DNA"/>
</dbReference>
<protein>
    <submittedName>
        <fullName evidence="2">Sugar-specific transcriptional regulator TrmB</fullName>
    </submittedName>
</protein>